<organism evidence="4 6">
    <name type="scientific">Algoriphagus ratkowskyi</name>
    <dbReference type="NCBI Taxonomy" id="57028"/>
    <lineage>
        <taxon>Bacteria</taxon>
        <taxon>Pseudomonadati</taxon>
        <taxon>Bacteroidota</taxon>
        <taxon>Cytophagia</taxon>
        <taxon>Cytophagales</taxon>
        <taxon>Cyclobacteriaceae</taxon>
        <taxon>Algoriphagus</taxon>
    </lineage>
</organism>
<feature type="domain" description="Sulfatase N-terminal" evidence="3">
    <location>
        <begin position="28"/>
        <end position="337"/>
    </location>
</feature>
<evidence type="ECO:0000313" key="4">
    <source>
        <dbReference type="EMBL" id="PZX53061.1"/>
    </source>
</evidence>
<dbReference type="Proteomes" id="UP000249115">
    <property type="component" value="Unassembled WGS sequence"/>
</dbReference>
<evidence type="ECO:0000256" key="2">
    <source>
        <dbReference type="ARBA" id="ARBA00022801"/>
    </source>
</evidence>
<proteinExistence type="inferred from homology"/>
<dbReference type="Proteomes" id="UP000321927">
    <property type="component" value="Unassembled WGS sequence"/>
</dbReference>
<name>A0A2W7QYP4_9BACT</name>
<dbReference type="InterPro" id="IPR017850">
    <property type="entry name" value="Alkaline_phosphatase_core_sf"/>
</dbReference>
<gene>
    <name evidence="5" type="ORF">ESW18_16470</name>
    <name evidence="4" type="ORF">LV84_03265</name>
</gene>
<dbReference type="PANTHER" id="PTHR42693:SF53">
    <property type="entry name" value="ENDO-4-O-SULFATASE"/>
    <property type="match status" value="1"/>
</dbReference>
<dbReference type="Pfam" id="PF00884">
    <property type="entry name" value="Sulfatase"/>
    <property type="match status" value="1"/>
</dbReference>
<dbReference type="EMBL" id="QKZU01000013">
    <property type="protein sequence ID" value="PZX53061.1"/>
    <property type="molecule type" value="Genomic_DNA"/>
</dbReference>
<dbReference type="FunFam" id="3.40.720.10:FF:000070">
    <property type="entry name" value="Arylsulfatase A"/>
    <property type="match status" value="1"/>
</dbReference>
<dbReference type="PANTHER" id="PTHR42693">
    <property type="entry name" value="ARYLSULFATASE FAMILY MEMBER"/>
    <property type="match status" value="1"/>
</dbReference>
<evidence type="ECO:0000256" key="1">
    <source>
        <dbReference type="ARBA" id="ARBA00008779"/>
    </source>
</evidence>
<reference evidence="5 7" key="2">
    <citation type="submission" date="2019-08" db="EMBL/GenBank/DDBJ databases">
        <title>Genome of Algoriphagus ratkowskyi IC026.</title>
        <authorList>
            <person name="Bowman J.P."/>
        </authorList>
    </citation>
    <scope>NUCLEOTIDE SEQUENCE [LARGE SCALE GENOMIC DNA]</scope>
    <source>
        <strain evidence="5 7">IC026</strain>
    </source>
</reference>
<sequence>MKNLFRPLVILIGLAMTIQSEIFAQQKPNVIFVITDDQGMGDLGSMGNKIIKTPSLDAFHEDAVRFTNYHVSTTCAPSRGAIMTGRYTNRLNVFHTISGRSLLFEDEVILPQIFAQNGYTNGMFGKWHLGDNYPFRPEDRGFHEVVRHGGGGITQGPDYWDNDYFDDTYWHNGELEKYEGYCTDVFFSEAMDFIEENKDKPFFAYIATNAPHGPLNVPEEYYNLYKDLSEEELPDKFKRFYGMISNIDDNFKLLQQKLDELNLTDNTILIFTTDNGTAGGNKVYDGGLRGAKGSIYEGGHRVPLFIRWPDGQLTGGNDIDKLVAHYDLLPTFVDLLGLDFNPVKPLDGTSLKPLLTNSATPWPNRILYVDTQRLQNLNKYKDYSVMDDRWRLVNGSELYDMENDKIQSKNVIAEHPLEADKLAVGYEKWWESIMGEGPNERYAYIKVGSGKENPSRISAHDMLTGKHESSWHQNGAITASQVTGRWKIEFVEDGEYAITLRRFPRESGLGINATFPSQKKTIELENDKPASVKDDFKEAYLYVANLEKSESIQKDQEEVTFTGQISAGKYDMEAQLIDADKRVYPAYYIYIEKLK</sequence>
<protein>
    <submittedName>
        <fullName evidence="4 5">Arylsulfatase</fullName>
    </submittedName>
</protein>
<dbReference type="InterPro" id="IPR050738">
    <property type="entry name" value="Sulfatase"/>
</dbReference>
<comment type="caution">
    <text evidence="4">The sequence shown here is derived from an EMBL/GenBank/DDBJ whole genome shotgun (WGS) entry which is preliminary data.</text>
</comment>
<dbReference type="EMBL" id="VORV01000012">
    <property type="protein sequence ID" value="TXD76341.1"/>
    <property type="molecule type" value="Genomic_DNA"/>
</dbReference>
<evidence type="ECO:0000259" key="3">
    <source>
        <dbReference type="Pfam" id="PF00884"/>
    </source>
</evidence>
<evidence type="ECO:0000313" key="6">
    <source>
        <dbReference type="Proteomes" id="UP000249115"/>
    </source>
</evidence>
<dbReference type="InterPro" id="IPR000917">
    <property type="entry name" value="Sulfatase_N"/>
</dbReference>
<accession>A0A2W7QYP4</accession>
<dbReference type="OrthoDB" id="9764377at2"/>
<dbReference type="AlphaFoldDB" id="A0A2W7QYP4"/>
<dbReference type="RefSeq" id="WP_086502606.1">
    <property type="nucleotide sequence ID" value="NZ_MSSV01000017.1"/>
</dbReference>
<comment type="similarity">
    <text evidence="1">Belongs to the sulfatase family.</text>
</comment>
<evidence type="ECO:0000313" key="5">
    <source>
        <dbReference type="EMBL" id="TXD76341.1"/>
    </source>
</evidence>
<keyword evidence="7" id="KW-1185">Reference proteome</keyword>
<evidence type="ECO:0000313" key="7">
    <source>
        <dbReference type="Proteomes" id="UP000321927"/>
    </source>
</evidence>
<dbReference type="SUPFAM" id="SSF53649">
    <property type="entry name" value="Alkaline phosphatase-like"/>
    <property type="match status" value="1"/>
</dbReference>
<keyword evidence="2" id="KW-0378">Hydrolase</keyword>
<reference evidence="4 6" key="1">
    <citation type="submission" date="2018-06" db="EMBL/GenBank/DDBJ databases">
        <title>Genomic Encyclopedia of Archaeal and Bacterial Type Strains, Phase II (KMG-II): from individual species to whole genera.</title>
        <authorList>
            <person name="Goeker M."/>
        </authorList>
    </citation>
    <scope>NUCLEOTIDE SEQUENCE [LARGE SCALE GENOMIC DNA]</scope>
    <source>
        <strain evidence="4 6">DSM 22686</strain>
    </source>
</reference>
<dbReference type="CDD" id="cd16146">
    <property type="entry name" value="ARS_like"/>
    <property type="match status" value="1"/>
</dbReference>
<dbReference type="GO" id="GO:0004065">
    <property type="term" value="F:arylsulfatase activity"/>
    <property type="evidence" value="ECO:0007669"/>
    <property type="project" value="TreeGrafter"/>
</dbReference>
<dbReference type="Gene3D" id="3.40.720.10">
    <property type="entry name" value="Alkaline Phosphatase, subunit A"/>
    <property type="match status" value="2"/>
</dbReference>